<keyword evidence="2" id="KW-1133">Transmembrane helix</keyword>
<dbReference type="EnsemblMetazoa" id="AATE018993-RA">
    <property type="protein sequence ID" value="AATE018993-PA.1"/>
    <property type="gene ID" value="AATE018993"/>
</dbReference>
<feature type="region of interest" description="Disordered" evidence="1">
    <location>
        <begin position="1"/>
        <end position="53"/>
    </location>
</feature>
<reference evidence="3" key="1">
    <citation type="submission" date="2022-08" db="UniProtKB">
        <authorList>
            <consortium name="EnsemblMetazoa"/>
        </authorList>
    </citation>
    <scope>IDENTIFICATION</scope>
    <source>
        <strain evidence="3">EBRO</strain>
    </source>
</reference>
<keyword evidence="2" id="KW-0472">Membrane</keyword>
<keyword evidence="2" id="KW-0812">Transmembrane</keyword>
<organism evidence="3">
    <name type="scientific">Anopheles atroparvus</name>
    <name type="common">European mosquito</name>
    <dbReference type="NCBI Taxonomy" id="41427"/>
    <lineage>
        <taxon>Eukaryota</taxon>
        <taxon>Metazoa</taxon>
        <taxon>Ecdysozoa</taxon>
        <taxon>Arthropoda</taxon>
        <taxon>Hexapoda</taxon>
        <taxon>Insecta</taxon>
        <taxon>Pterygota</taxon>
        <taxon>Neoptera</taxon>
        <taxon>Endopterygota</taxon>
        <taxon>Diptera</taxon>
        <taxon>Nematocera</taxon>
        <taxon>Culicoidea</taxon>
        <taxon>Culicidae</taxon>
        <taxon>Anophelinae</taxon>
        <taxon>Anopheles</taxon>
    </lineage>
</organism>
<evidence type="ECO:0000256" key="2">
    <source>
        <dbReference type="SAM" id="Phobius"/>
    </source>
</evidence>
<accession>A0A182JJ22</accession>
<evidence type="ECO:0000313" key="3">
    <source>
        <dbReference type="EnsemblMetazoa" id="AATE018993-PA.1"/>
    </source>
</evidence>
<dbReference type="AlphaFoldDB" id="A0A182JJ22"/>
<evidence type="ECO:0000256" key="1">
    <source>
        <dbReference type="SAM" id="MobiDB-lite"/>
    </source>
</evidence>
<feature type="region of interest" description="Disordered" evidence="1">
    <location>
        <begin position="291"/>
        <end position="310"/>
    </location>
</feature>
<name>A0A182JJ22_ANOAO</name>
<sequence>MFKLTQRKNGHEQATGELDGVTQHPQQSMSIAVAESERRQRSGRRRSHSREDARLERIVEGQPAIGCAGAGARSGRAITGVQQDRGASRAKMIRGRSGRGAAGLVGRRLVAGSRGGSESGRCCSRGGRYGRRGRRRHLVMVRVGDHLVDAVLVHNRFVVLLVMVVLVLLLLLLLLLVMGVVMMVLQMLLHRTHFVVLRLQRRLVLHLVMGANPLPVLITVCRVEKRGGELGGAGLVGAWSWFADASTESAFEQDVITEGVLLLGGAPDASEDPPFVACSCATSRSDFTTPYDANKDDVSDADRSGDVLSHPTVSGNGCAAGTFTELRRARNIDS</sequence>
<feature type="transmembrane region" description="Helical" evidence="2">
    <location>
        <begin position="157"/>
        <end position="183"/>
    </location>
</feature>
<proteinExistence type="predicted"/>
<protein>
    <submittedName>
        <fullName evidence="3">Uncharacterized protein</fullName>
    </submittedName>
</protein>
<dbReference type="VEuPathDB" id="VectorBase:AATE018993"/>
<feature type="compositionally biased region" description="Basic and acidic residues" evidence="1">
    <location>
        <begin position="293"/>
        <end position="305"/>
    </location>
</feature>